<feature type="compositionally biased region" description="Pro residues" evidence="2">
    <location>
        <begin position="399"/>
        <end position="412"/>
    </location>
</feature>
<dbReference type="AlphaFoldDB" id="A0AAE1NMW2"/>
<evidence type="ECO:0000256" key="1">
    <source>
        <dbReference type="PROSITE-ProRule" id="PRU00122"/>
    </source>
</evidence>
<name>A0AAE1NMW2_9EUCA</name>
<keyword evidence="3" id="KW-0472">Membrane</keyword>
<dbReference type="InterPro" id="IPR001791">
    <property type="entry name" value="Laminin_G"/>
</dbReference>
<keyword evidence="3" id="KW-1133">Transmembrane helix</keyword>
<keyword evidence="6" id="KW-1185">Reference proteome</keyword>
<comment type="caution">
    <text evidence="1">Lacks conserved residue(s) required for the propagation of feature annotation.</text>
</comment>
<feature type="region of interest" description="Disordered" evidence="2">
    <location>
        <begin position="95"/>
        <end position="133"/>
    </location>
</feature>
<feature type="compositionally biased region" description="Low complexity" evidence="2">
    <location>
        <begin position="353"/>
        <end position="373"/>
    </location>
</feature>
<dbReference type="EMBL" id="JAWZYT010005069">
    <property type="protein sequence ID" value="KAK4291721.1"/>
    <property type="molecule type" value="Genomic_DNA"/>
</dbReference>
<feature type="region of interest" description="Disordered" evidence="2">
    <location>
        <begin position="305"/>
        <end position="427"/>
    </location>
</feature>
<proteinExistence type="predicted"/>
<protein>
    <recommendedName>
        <fullName evidence="4">Laminin G domain-containing protein</fullName>
    </recommendedName>
</protein>
<evidence type="ECO:0000259" key="4">
    <source>
        <dbReference type="PROSITE" id="PS50025"/>
    </source>
</evidence>
<feature type="compositionally biased region" description="Acidic residues" evidence="2">
    <location>
        <begin position="596"/>
        <end position="610"/>
    </location>
</feature>
<evidence type="ECO:0000313" key="5">
    <source>
        <dbReference type="EMBL" id="KAK4291721.1"/>
    </source>
</evidence>
<dbReference type="InterPro" id="IPR013320">
    <property type="entry name" value="ConA-like_dom_sf"/>
</dbReference>
<evidence type="ECO:0000313" key="6">
    <source>
        <dbReference type="Proteomes" id="UP001292094"/>
    </source>
</evidence>
<dbReference type="Gene3D" id="2.60.120.200">
    <property type="match status" value="2"/>
</dbReference>
<feature type="region of interest" description="Disordered" evidence="2">
    <location>
        <begin position="588"/>
        <end position="610"/>
    </location>
</feature>
<gene>
    <name evidence="5" type="ORF">Pmani_035470</name>
</gene>
<dbReference type="PROSITE" id="PS50025">
    <property type="entry name" value="LAM_G_DOMAIN"/>
    <property type="match status" value="1"/>
</dbReference>
<dbReference type="SUPFAM" id="SSF49899">
    <property type="entry name" value="Concanavalin A-like lectins/glucanases"/>
    <property type="match status" value="2"/>
</dbReference>
<feature type="transmembrane region" description="Helical" evidence="3">
    <location>
        <begin position="533"/>
        <end position="555"/>
    </location>
</feature>
<dbReference type="Proteomes" id="UP001292094">
    <property type="component" value="Unassembled WGS sequence"/>
</dbReference>
<feature type="domain" description="Laminin G" evidence="4">
    <location>
        <begin position="1"/>
        <end position="127"/>
    </location>
</feature>
<reference evidence="5" key="1">
    <citation type="submission" date="2023-11" db="EMBL/GenBank/DDBJ databases">
        <title>Genome assemblies of two species of porcelain crab, Petrolisthes cinctipes and Petrolisthes manimaculis (Anomura: Porcellanidae).</title>
        <authorList>
            <person name="Angst P."/>
        </authorList>
    </citation>
    <scope>NUCLEOTIDE SEQUENCE</scope>
    <source>
        <strain evidence="5">PB745_02</strain>
        <tissue evidence="5">Gill</tissue>
    </source>
</reference>
<evidence type="ECO:0000256" key="3">
    <source>
        <dbReference type="SAM" id="Phobius"/>
    </source>
</evidence>
<organism evidence="5 6">
    <name type="scientific">Petrolisthes manimaculis</name>
    <dbReference type="NCBI Taxonomy" id="1843537"/>
    <lineage>
        <taxon>Eukaryota</taxon>
        <taxon>Metazoa</taxon>
        <taxon>Ecdysozoa</taxon>
        <taxon>Arthropoda</taxon>
        <taxon>Crustacea</taxon>
        <taxon>Multicrustacea</taxon>
        <taxon>Malacostraca</taxon>
        <taxon>Eumalacostraca</taxon>
        <taxon>Eucarida</taxon>
        <taxon>Decapoda</taxon>
        <taxon>Pleocyemata</taxon>
        <taxon>Anomura</taxon>
        <taxon>Galatheoidea</taxon>
        <taxon>Porcellanidae</taxon>
        <taxon>Petrolisthes</taxon>
    </lineage>
</organism>
<accession>A0AAE1NMW2</accession>
<feature type="compositionally biased region" description="Pro residues" evidence="2">
    <location>
        <begin position="374"/>
        <end position="385"/>
    </location>
</feature>
<evidence type="ECO:0000256" key="2">
    <source>
        <dbReference type="SAM" id="MobiDB-lite"/>
    </source>
</evidence>
<keyword evidence="3" id="KW-0812">Transmembrane</keyword>
<comment type="caution">
    <text evidence="5">The sequence shown here is derived from an EMBL/GenBank/DDBJ whole genome shotgun (WGS) entry which is preliminary data.</text>
</comment>
<sequence length="610" mass="65537">MRVEVNASLHDSTWHSINLHLHHKSVSVVVDGCGLGWTHAHWDNSQCAARAEWVRAVKWAGNWPLQVGGQASGNPFTPTKHTACISHLTINGQLQDLGTPLPHHPTTCPPPPTTPSQGGNGDGQGECECLPTTTPVPPTSHGCGKEGRGDQVGACVGDCLHSPPAMAVTLTKDSYLTLALTFTSTPTPTQTLSAQISVKVIRPREKQQRSGLLLRLSPPHHHHTPTLILHLRAGVACVSLLGRGRVMGEACVVGGEGEGDVGDGRWHTVRGEYNPFTHTLTIILDHHYHNHTPLLPSPFSLSQVLPPSHTHTKLPHSPPQSSLPKPLPPSPTHTSLPNSQPYHLPHPLPPSPTHTTSPHMHPPSLTLTQSPQQPTSPPLPQPLPQRPHSLPFHSRQSPPSSPTNPHLLPPPTYKHQHAHPAHLNLHTHPTPPLVYEVVMGGVPVVEGGRVVGVLQDLYNVCVGDLRVWDQPLPMPLPPLTHTTTPWGTVVVGGYQGVKVVGEGGCGNNDNKCQWSPPVSSPHPTNTSPTHPHLSPFVTLAWAGIGVLLCILLAAFAPPTTTTTPHAGRSTRPGFLEVIDLLKHIPGSFKVRGGQGQEEEEQQQDQEEGKL</sequence>